<dbReference type="InterPro" id="IPR000182">
    <property type="entry name" value="GNAT_dom"/>
</dbReference>
<dbReference type="SUPFAM" id="SSF55729">
    <property type="entry name" value="Acyl-CoA N-acyltransferases (Nat)"/>
    <property type="match status" value="1"/>
</dbReference>
<dbReference type="CDD" id="cd04301">
    <property type="entry name" value="NAT_SF"/>
    <property type="match status" value="1"/>
</dbReference>
<comment type="caution">
    <text evidence="2">The sequence shown here is derived from an EMBL/GenBank/DDBJ whole genome shotgun (WGS) entry which is preliminary data.</text>
</comment>
<sequence length="163" mass="18071">MASWRGMTNADIEGVLRVASEIHPDLPESAAVFAERLSKFPDGCLILTQGDDICGYAVSHPIRTGHPPALDSQIGEIALDADQYYIHDLAILPRVRTRGLGAQCMEKLLLVADRYQTTCLISVYNSASFWRRFGFVPELTDTALSAKLRGYGQDAVYLVRRKI</sequence>
<dbReference type="Proteomes" id="UP000616885">
    <property type="component" value="Unassembled WGS sequence"/>
</dbReference>
<proteinExistence type="predicted"/>
<dbReference type="InterPro" id="IPR016181">
    <property type="entry name" value="Acyl_CoA_acyltransferase"/>
</dbReference>
<dbReference type="PROSITE" id="PS51186">
    <property type="entry name" value="GNAT"/>
    <property type="match status" value="1"/>
</dbReference>
<feature type="domain" description="N-acetyltransferase" evidence="1">
    <location>
        <begin position="2"/>
        <end position="163"/>
    </location>
</feature>
<dbReference type="EMBL" id="JADCTT010000020">
    <property type="protein sequence ID" value="KAF9742591.1"/>
    <property type="molecule type" value="Genomic_DNA"/>
</dbReference>
<evidence type="ECO:0000313" key="2">
    <source>
        <dbReference type="EMBL" id="KAF9742591.1"/>
    </source>
</evidence>
<dbReference type="AlphaFoldDB" id="A0A8H7N0D2"/>
<dbReference type="GO" id="GO:0016747">
    <property type="term" value="F:acyltransferase activity, transferring groups other than amino-acyl groups"/>
    <property type="evidence" value="ECO:0007669"/>
    <property type="project" value="InterPro"/>
</dbReference>
<organism evidence="2 3">
    <name type="scientific">Bionectria ochroleuca</name>
    <name type="common">Gliocladium roseum</name>
    <dbReference type="NCBI Taxonomy" id="29856"/>
    <lineage>
        <taxon>Eukaryota</taxon>
        <taxon>Fungi</taxon>
        <taxon>Dikarya</taxon>
        <taxon>Ascomycota</taxon>
        <taxon>Pezizomycotina</taxon>
        <taxon>Sordariomycetes</taxon>
        <taxon>Hypocreomycetidae</taxon>
        <taxon>Hypocreales</taxon>
        <taxon>Bionectriaceae</taxon>
        <taxon>Clonostachys</taxon>
    </lineage>
</organism>
<dbReference type="Gene3D" id="3.40.630.30">
    <property type="match status" value="1"/>
</dbReference>
<protein>
    <recommendedName>
        <fullName evidence="1">N-acetyltransferase domain-containing protein</fullName>
    </recommendedName>
</protein>
<name>A0A8H7N0D2_BIOOC</name>
<dbReference type="Pfam" id="PF00583">
    <property type="entry name" value="Acetyltransf_1"/>
    <property type="match status" value="1"/>
</dbReference>
<evidence type="ECO:0000313" key="3">
    <source>
        <dbReference type="Proteomes" id="UP000616885"/>
    </source>
</evidence>
<reference evidence="2" key="1">
    <citation type="submission" date="2020-10" db="EMBL/GenBank/DDBJ databases">
        <title>High-Quality Genome Resource of Clonostachys rosea strain S41 by Oxford Nanopore Long-Read Sequencing.</title>
        <authorList>
            <person name="Wang H."/>
        </authorList>
    </citation>
    <scope>NUCLEOTIDE SEQUENCE</scope>
    <source>
        <strain evidence="2">S41</strain>
    </source>
</reference>
<accession>A0A8H7N0D2</accession>
<evidence type="ECO:0000259" key="1">
    <source>
        <dbReference type="PROSITE" id="PS51186"/>
    </source>
</evidence>
<gene>
    <name evidence="2" type="ORF">IM811_009244</name>
</gene>